<dbReference type="PROSITE" id="PS50975">
    <property type="entry name" value="ATP_GRASP"/>
    <property type="match status" value="1"/>
</dbReference>
<evidence type="ECO:0000313" key="4">
    <source>
        <dbReference type="EMBL" id="ADC66409.1"/>
    </source>
</evidence>
<reference evidence="4 5" key="2">
    <citation type="journal article" date="2011" name="Stand. Genomic Sci.">
        <title>Complete genome sequence of Ferroglobus placidus AEDII12DO.</title>
        <authorList>
            <person name="Anderson I."/>
            <person name="Risso C."/>
            <person name="Holmes D."/>
            <person name="Lucas S."/>
            <person name="Copeland A."/>
            <person name="Lapidus A."/>
            <person name="Cheng J.F."/>
            <person name="Bruce D."/>
            <person name="Goodwin L."/>
            <person name="Pitluck S."/>
            <person name="Saunders E."/>
            <person name="Brettin T."/>
            <person name="Detter J.C."/>
            <person name="Han C."/>
            <person name="Tapia R."/>
            <person name="Larimer F."/>
            <person name="Land M."/>
            <person name="Hauser L."/>
            <person name="Woyke T."/>
            <person name="Lovley D."/>
            <person name="Kyrpides N."/>
            <person name="Ivanova N."/>
        </authorList>
    </citation>
    <scope>NUCLEOTIDE SEQUENCE [LARGE SCALE GENOMIC DNA]</scope>
    <source>
        <strain evidence="5">DSM 10642 / AEDII12DO</strain>
    </source>
</reference>
<dbReference type="eggNOG" id="arCOG01592">
    <property type="taxonomic scope" value="Archaea"/>
</dbReference>
<dbReference type="RefSeq" id="WP_012966746.1">
    <property type="nucleotide sequence ID" value="NC_013849.1"/>
</dbReference>
<dbReference type="InterPro" id="IPR005479">
    <property type="entry name" value="CPAse_ATP-bd"/>
</dbReference>
<protein>
    <recommendedName>
        <fullName evidence="3">ATP-grasp domain-containing protein</fullName>
    </recommendedName>
</protein>
<dbReference type="InterPro" id="IPR024710">
    <property type="entry name" value="MfnD"/>
</dbReference>
<dbReference type="PaxDb" id="589924-Ferp_2285"/>
<keyword evidence="2" id="KW-0547">Nucleotide-binding</keyword>
<evidence type="ECO:0000256" key="2">
    <source>
        <dbReference type="PROSITE-ProRule" id="PRU00409"/>
    </source>
</evidence>
<dbReference type="GO" id="GO:0005524">
    <property type="term" value="F:ATP binding"/>
    <property type="evidence" value="ECO:0007669"/>
    <property type="project" value="UniProtKB-UniRule"/>
</dbReference>
<reference evidence="5" key="1">
    <citation type="submission" date="2010-02" db="EMBL/GenBank/DDBJ databases">
        <title>Complete sequence of Ferroglobus placidus DSM 10642.</title>
        <authorList>
            <consortium name="US DOE Joint Genome Institute"/>
            <person name="Lucas S."/>
            <person name="Copeland A."/>
            <person name="Lapidus A."/>
            <person name="Cheng J.-F."/>
            <person name="Bruce D."/>
            <person name="Goodwin L."/>
            <person name="Pitluck S."/>
            <person name="Saunders E."/>
            <person name="Brettin T."/>
            <person name="Detter J.C."/>
            <person name="Han C."/>
            <person name="Tapia R."/>
            <person name="Larimer F."/>
            <person name="Land M."/>
            <person name="Hauser L."/>
            <person name="Kyrpides N."/>
            <person name="Ivanova N."/>
            <person name="Holmes D."/>
            <person name="Lovley D."/>
            <person name="Kyrpides N."/>
            <person name="Anderson I.J."/>
            <person name="Woyke T."/>
        </authorList>
    </citation>
    <scope>NUCLEOTIDE SEQUENCE [LARGE SCALE GENOMIC DNA]</scope>
    <source>
        <strain evidence="5">DSM 10642 / AEDII12DO</strain>
    </source>
</reference>
<dbReference type="Gene3D" id="2.30.36.100">
    <property type="match status" value="1"/>
</dbReference>
<name>D3S1E5_FERPA</name>
<dbReference type="Pfam" id="PF02655">
    <property type="entry name" value="ATP-grasp_3"/>
    <property type="match status" value="1"/>
</dbReference>
<dbReference type="HOGENOM" id="CLU_059501_1_1_2"/>
<dbReference type="PROSITE" id="PS00867">
    <property type="entry name" value="CPSASE_2"/>
    <property type="match status" value="1"/>
</dbReference>
<dbReference type="Proteomes" id="UP000002613">
    <property type="component" value="Chromosome"/>
</dbReference>
<dbReference type="InterPro" id="IPR011761">
    <property type="entry name" value="ATP-grasp"/>
</dbReference>
<dbReference type="KEGG" id="fpl:Ferp_2285"/>
<evidence type="ECO:0000259" key="3">
    <source>
        <dbReference type="PROSITE" id="PS50975"/>
    </source>
</evidence>
<accession>D3S1E5</accession>
<evidence type="ECO:0000313" key="5">
    <source>
        <dbReference type="Proteomes" id="UP000002613"/>
    </source>
</evidence>
<dbReference type="Pfam" id="PF18301">
    <property type="entry name" value="preATP-grasp_3"/>
    <property type="match status" value="1"/>
</dbReference>
<dbReference type="GeneID" id="8779824"/>
<dbReference type="PIRSF" id="PIRSF016766">
    <property type="entry name" value="UCP016766_ATPgrasp"/>
    <property type="match status" value="1"/>
</dbReference>
<comment type="cofactor">
    <cofactor evidence="1">
        <name>Mn(2+)</name>
        <dbReference type="ChEBI" id="CHEBI:29035"/>
    </cofactor>
</comment>
<dbReference type="STRING" id="589924.Ferp_2285"/>
<keyword evidence="2" id="KW-0067">ATP-binding</keyword>
<dbReference type="GO" id="GO:0046872">
    <property type="term" value="F:metal ion binding"/>
    <property type="evidence" value="ECO:0007669"/>
    <property type="project" value="InterPro"/>
</dbReference>
<dbReference type="Gene3D" id="3.40.50.11770">
    <property type="match status" value="1"/>
</dbReference>
<feature type="domain" description="ATP-grasp" evidence="3">
    <location>
        <begin position="89"/>
        <end position="270"/>
    </location>
</feature>
<proteinExistence type="predicted"/>
<dbReference type="OrthoDB" id="133985at2157"/>
<sequence length="305" mass="34442">MKKLFIFEFATCLGELPDSIAVEGLAMFKSMLNFSKYYSLVSGVKKEFQSVFPFPSKSFEDCLKEADAALIVAPENDFILYELTKKVEEFGVENLGAESEAVKVTSDKYELYKRLRKVVKMPKTSLSKLEGKYVVKPRVSCGGENIRIGGEVPENFVAQKFVEGKPISASYLATDDVTLLSVNEQILENFEYRGAVVPFEVDEDLKEEIEEIGCRVVEKIKGLKGYFGVDFVLGEELYLIEVNARLTTPSILFEFSYGKSLADMMEEFKKEGKVSVKKLGRFKLYKGSGEGYVTYKNYAIKVKRL</sequence>
<dbReference type="SUPFAM" id="SSF56059">
    <property type="entry name" value="Glutathione synthetase ATP-binding domain-like"/>
    <property type="match status" value="1"/>
</dbReference>
<dbReference type="InterPro" id="IPR003806">
    <property type="entry name" value="ATP-grasp_PylC-type"/>
</dbReference>
<dbReference type="AlphaFoldDB" id="D3S1E5"/>
<dbReference type="EMBL" id="CP001899">
    <property type="protein sequence ID" value="ADC66409.1"/>
    <property type="molecule type" value="Genomic_DNA"/>
</dbReference>
<dbReference type="InterPro" id="IPR040803">
    <property type="entry name" value="MfnD_preATP-grasp"/>
</dbReference>
<evidence type="ECO:0000256" key="1">
    <source>
        <dbReference type="ARBA" id="ARBA00001936"/>
    </source>
</evidence>
<keyword evidence="5" id="KW-1185">Reference proteome</keyword>
<gene>
    <name evidence="4" type="ordered locus">Ferp_2285</name>
</gene>
<organism evidence="4 5">
    <name type="scientific">Ferroglobus placidus (strain DSM 10642 / AEDII12DO)</name>
    <dbReference type="NCBI Taxonomy" id="589924"/>
    <lineage>
        <taxon>Archaea</taxon>
        <taxon>Methanobacteriati</taxon>
        <taxon>Methanobacteriota</taxon>
        <taxon>Archaeoglobi</taxon>
        <taxon>Archaeoglobales</taxon>
        <taxon>Archaeoglobaceae</taxon>
        <taxon>Ferroglobus</taxon>
    </lineage>
</organism>
<dbReference type="Gene3D" id="3.30.470.20">
    <property type="entry name" value="ATP-grasp fold, B domain"/>
    <property type="match status" value="1"/>
</dbReference>